<reference evidence="2" key="1">
    <citation type="submission" date="2023-11" db="EMBL/GenBank/DDBJ databases">
        <title>Genome assemblies of two species of porcelain crab, Petrolisthes cinctipes and Petrolisthes manimaculis (Anomura: Porcellanidae).</title>
        <authorList>
            <person name="Angst P."/>
        </authorList>
    </citation>
    <scope>NUCLEOTIDE SEQUENCE</scope>
    <source>
        <strain evidence="2">PB745_02</strain>
        <tissue evidence="2">Gill</tissue>
    </source>
</reference>
<comment type="caution">
    <text evidence="2">The sequence shown here is derived from an EMBL/GenBank/DDBJ whole genome shotgun (WGS) entry which is preliminary data.</text>
</comment>
<dbReference type="Proteomes" id="UP001292094">
    <property type="component" value="Unassembled WGS sequence"/>
</dbReference>
<protein>
    <submittedName>
        <fullName evidence="2">Uncharacterized protein</fullName>
    </submittedName>
</protein>
<dbReference type="EMBL" id="JAWZYT010000773">
    <property type="protein sequence ID" value="KAK4319195.1"/>
    <property type="molecule type" value="Genomic_DNA"/>
</dbReference>
<organism evidence="2 3">
    <name type="scientific">Petrolisthes manimaculis</name>
    <dbReference type="NCBI Taxonomy" id="1843537"/>
    <lineage>
        <taxon>Eukaryota</taxon>
        <taxon>Metazoa</taxon>
        <taxon>Ecdysozoa</taxon>
        <taxon>Arthropoda</taxon>
        <taxon>Crustacea</taxon>
        <taxon>Multicrustacea</taxon>
        <taxon>Malacostraca</taxon>
        <taxon>Eumalacostraca</taxon>
        <taxon>Eucarida</taxon>
        <taxon>Decapoda</taxon>
        <taxon>Pleocyemata</taxon>
        <taxon>Anomura</taxon>
        <taxon>Galatheoidea</taxon>
        <taxon>Porcellanidae</taxon>
        <taxon>Petrolisthes</taxon>
    </lineage>
</organism>
<accession>A0AAE1Q470</accession>
<gene>
    <name evidence="2" type="ORF">Pmani_009822</name>
</gene>
<proteinExistence type="predicted"/>
<sequence>MNYLQEVAQLRMELSSAYMEVELTQATIEQTEQQPNDYENLFKREQYKVFEKSKRHLIPKETYNKTIEKLKTVAQQSSSKSQHGYYVLDNLSSTQPHNNISTLYTTPPLNWLTGHPPFHTCFHPITSVLISFVILQICTHSISMIAHLYGDHSLPPSPTTHHDSLPPSPTTHHDSLPPSPTTHHDSLPPSPTTTMTHYHPHPPP</sequence>
<feature type="region of interest" description="Disordered" evidence="1">
    <location>
        <begin position="157"/>
        <end position="204"/>
    </location>
</feature>
<name>A0AAE1Q470_9EUCA</name>
<evidence type="ECO:0000256" key="1">
    <source>
        <dbReference type="SAM" id="MobiDB-lite"/>
    </source>
</evidence>
<keyword evidence="3" id="KW-1185">Reference proteome</keyword>
<evidence type="ECO:0000313" key="3">
    <source>
        <dbReference type="Proteomes" id="UP001292094"/>
    </source>
</evidence>
<dbReference type="AlphaFoldDB" id="A0AAE1Q470"/>
<evidence type="ECO:0000313" key="2">
    <source>
        <dbReference type="EMBL" id="KAK4319195.1"/>
    </source>
</evidence>